<gene>
    <name evidence="1" type="ORF">GCM10022212_07590</name>
</gene>
<dbReference type="InterPro" id="IPR014985">
    <property type="entry name" value="WbqC"/>
</dbReference>
<comment type="caution">
    <text evidence="1">The sequence shown here is derived from an EMBL/GenBank/DDBJ whole genome shotgun (WGS) entry which is preliminary data.</text>
</comment>
<dbReference type="Proteomes" id="UP001501353">
    <property type="component" value="Unassembled WGS sequence"/>
</dbReference>
<organism evidence="1 2">
    <name type="scientific">Actimicrobium antarcticum</name>
    <dbReference type="NCBI Taxonomy" id="1051899"/>
    <lineage>
        <taxon>Bacteria</taxon>
        <taxon>Pseudomonadati</taxon>
        <taxon>Pseudomonadota</taxon>
        <taxon>Betaproteobacteria</taxon>
        <taxon>Burkholderiales</taxon>
        <taxon>Oxalobacteraceae</taxon>
        <taxon>Actimicrobium</taxon>
    </lineage>
</organism>
<protein>
    <submittedName>
        <fullName evidence="1">WbqC family protein</fullName>
    </submittedName>
</protein>
<keyword evidence="2" id="KW-1185">Reference proteome</keyword>
<reference evidence="2" key="1">
    <citation type="journal article" date="2019" name="Int. J. Syst. Evol. Microbiol.">
        <title>The Global Catalogue of Microorganisms (GCM) 10K type strain sequencing project: providing services to taxonomists for standard genome sequencing and annotation.</title>
        <authorList>
            <consortium name="The Broad Institute Genomics Platform"/>
            <consortium name="The Broad Institute Genome Sequencing Center for Infectious Disease"/>
            <person name="Wu L."/>
            <person name="Ma J."/>
        </authorList>
    </citation>
    <scope>NUCLEOTIDE SEQUENCE [LARGE SCALE GENOMIC DNA]</scope>
    <source>
        <strain evidence="2">JCM 16673</strain>
    </source>
</reference>
<evidence type="ECO:0000313" key="1">
    <source>
        <dbReference type="EMBL" id="GAA4015302.1"/>
    </source>
</evidence>
<dbReference type="Pfam" id="PF08889">
    <property type="entry name" value="WbqC"/>
    <property type="match status" value="1"/>
</dbReference>
<proteinExistence type="predicted"/>
<evidence type="ECO:0000313" key="2">
    <source>
        <dbReference type="Proteomes" id="UP001501353"/>
    </source>
</evidence>
<accession>A0ABP7SRQ2</accession>
<sequence>MIASVDQLILYDNIKYTKKGWINRNRILSNGVDAIFTLPLEKNSDFLQIRERNLSGDFNPDKILNKLKYSYGKAPFFNSAFPLIERIIEYENFNLFNFIFNSINIICQYLNISTELKISSSIEINHDLKGRDKVLALCVESKSDFYVNAIGGVDLYSKKDFLTQGIDLKFIKSKNFEYPQFDEKFISSLSIVDVLMFNSVDVIKKHIDYGYELI</sequence>
<dbReference type="EMBL" id="BAAAZE010000005">
    <property type="protein sequence ID" value="GAA4015302.1"/>
    <property type="molecule type" value="Genomic_DNA"/>
</dbReference>
<name>A0ABP7SRQ2_9BURK</name>